<evidence type="ECO:0008006" key="4">
    <source>
        <dbReference type="Google" id="ProtNLM"/>
    </source>
</evidence>
<feature type="region of interest" description="Disordered" evidence="1">
    <location>
        <begin position="1161"/>
        <end position="1195"/>
    </location>
</feature>
<accession>A0A3M7E176</accession>
<protein>
    <recommendedName>
        <fullName evidence="4">Methyltransferase type 11 domain-containing protein</fullName>
    </recommendedName>
</protein>
<feature type="compositionally biased region" description="Low complexity" evidence="1">
    <location>
        <begin position="583"/>
        <end position="597"/>
    </location>
</feature>
<dbReference type="InterPro" id="IPR029063">
    <property type="entry name" value="SAM-dependent_MTases_sf"/>
</dbReference>
<feature type="compositionally biased region" description="Polar residues" evidence="1">
    <location>
        <begin position="134"/>
        <end position="149"/>
    </location>
</feature>
<feature type="region of interest" description="Disordered" evidence="1">
    <location>
        <begin position="744"/>
        <end position="793"/>
    </location>
</feature>
<feature type="compositionally biased region" description="Basic and acidic residues" evidence="1">
    <location>
        <begin position="314"/>
        <end position="325"/>
    </location>
</feature>
<feature type="compositionally biased region" description="Polar residues" evidence="1">
    <location>
        <begin position="101"/>
        <end position="124"/>
    </location>
</feature>
<feature type="compositionally biased region" description="Basic and acidic residues" evidence="1">
    <location>
        <begin position="612"/>
        <end position="625"/>
    </location>
</feature>
<feature type="compositionally biased region" description="Low complexity" evidence="1">
    <location>
        <begin position="437"/>
        <end position="456"/>
    </location>
</feature>
<feature type="compositionally biased region" description="Basic and acidic residues" evidence="1">
    <location>
        <begin position="996"/>
        <end position="1005"/>
    </location>
</feature>
<feature type="compositionally biased region" description="Polar residues" evidence="1">
    <location>
        <begin position="951"/>
        <end position="963"/>
    </location>
</feature>
<feature type="compositionally biased region" description="Basic and acidic residues" evidence="1">
    <location>
        <begin position="174"/>
        <end position="186"/>
    </location>
</feature>
<feature type="region of interest" description="Disordered" evidence="1">
    <location>
        <begin position="1"/>
        <end position="732"/>
    </location>
</feature>
<feature type="compositionally biased region" description="Polar residues" evidence="1">
    <location>
        <begin position="1228"/>
        <end position="1239"/>
    </location>
</feature>
<feature type="compositionally biased region" description="Basic and acidic residues" evidence="1">
    <location>
        <begin position="752"/>
        <end position="777"/>
    </location>
</feature>
<feature type="compositionally biased region" description="Polar residues" evidence="1">
    <location>
        <begin position="559"/>
        <end position="581"/>
    </location>
</feature>
<feature type="compositionally biased region" description="Low complexity" evidence="1">
    <location>
        <begin position="650"/>
        <end position="667"/>
    </location>
</feature>
<name>A0A3M7E176_HORWE</name>
<feature type="compositionally biased region" description="Polar residues" evidence="1">
    <location>
        <begin position="1042"/>
        <end position="1055"/>
    </location>
</feature>
<feature type="compositionally biased region" description="Low complexity" evidence="1">
    <location>
        <begin position="30"/>
        <end position="39"/>
    </location>
</feature>
<organism evidence="2 3">
    <name type="scientific">Hortaea werneckii</name>
    <name type="common">Black yeast</name>
    <name type="synonym">Cladosporium werneckii</name>
    <dbReference type="NCBI Taxonomy" id="91943"/>
    <lineage>
        <taxon>Eukaryota</taxon>
        <taxon>Fungi</taxon>
        <taxon>Dikarya</taxon>
        <taxon>Ascomycota</taxon>
        <taxon>Pezizomycotina</taxon>
        <taxon>Dothideomycetes</taxon>
        <taxon>Dothideomycetidae</taxon>
        <taxon>Mycosphaerellales</taxon>
        <taxon>Teratosphaeriaceae</taxon>
        <taxon>Hortaea</taxon>
    </lineage>
</organism>
<gene>
    <name evidence="2" type="ORF">D0863_05959</name>
</gene>
<dbReference type="VEuPathDB" id="FungiDB:BTJ68_06367"/>
<sequence>MSASYRPHFRSPPSDPSRATSPEIPRRSSSRIPTKSSASGEKKGAATQHVSKLAKRTSRSVTPLEKPAKDDRASNRSRAQAPMEAPVACANPHSVMPRGLPSNTPSELRTTHSQPIPSSRYTSLQPPPAIRTPSLVSGSSASTYDSPRSQGLRRKPSNIDRNASRKYAQTEPLDYGRKTMHSRSETQDDDTFDDSVLGISMPTTSRSIIPRDSYSAFSGMERGWQISSPVPTSARSATPSTRYTDSPFSHAPTPSSASSYSPAMYSASAPTPRPRQQSPSLPQQSFAAQKKAGSRKDFPPVRESSNSSSNSTVKDTKPRSAERKPTISSNDHFAKTPSAPQTQRKPAPSQIPAHPQAKSNLPQVRSAAKPQPQIPPELAHLNVDQPSSDRPFPPRRPSRDGTANISDMNEPSSVVQSDLPRLHTSYHKRTPSQDTTPISAPSPSPSLRSRLGLSPKRSSKQPSPIDSAISVSPAAKLSGRVTTPEPTEVHNVRRQDSPVVGIGPSPSKSPRFGFLSRKSKGDTSKSTEKPKRQHIKGPAAGTGHEGYGRFGFRGRSGSTASSNGFRSPSTDSAASKISRSFASLKSPGSESSSSSLWKGKELKKLSLGSSKDVSEMDDFLRDRLKPKVLRGSGGSYSTTSTGQDSQPFAYRHPSSSSSYRHPSSSSSQDSYPKPQLLPSAMQEEGKFSLPRRPQIGERLPSDSSEDVPALRHETDFAAHMSTRQPSRSHIKSAERRLPPIDTTQRHHMSAQRIDDTSEARRNVNETPEEAKEGREGLWLRPQHHGSNNKAASKWNFFNRAHASPKPKGKERISAEKDEWLNANARTPYAASHYTMMGPVEPIDLHEVEQLVQESETSADDTASESAPANSVVAYDRRHSGLLPSPPPRKSTAGTGLEPEQSPEKLAVGRDLSESPELQRAQAAVPQPVPQMISISRSPAHSPSPNEHGERSQLTAQENQQSLRTPEMEQGAFDRPAAGSSKPPRLSPVGRIPQVVSRRDQNRRLPETSFSRPFARGQPHPNVKPPGTLYNQIRASRELTSPAEDSSQPVSISSTRSDGGPGISGSSIPTAASGTSTNRTSVDMPASGNFFTFPRKGSEVSYSGSSGTAGWLAGNATQVEALQQDDPWAEYNDLLDDMMPQKTPISAGSSMGAPFQYNHMLSEASSPSVPTPLNAVNQPPTARLPLPPPSNAGPTVMSIPEQVLRFMQPSLSPLRPHSTISDLVDHYGNHSTSGAPTPNRLSMPPAPRQASSQTKRTSVPDSRSSIASSRHSRASVHPRSTSLPDGHPQNAHAGLRASMYHSRDNQFSNIAEHDKEQQTSQANLCFAALMTSKWLSFGRVLFSAAHNEMRLSDTPRVLVLDGLGSDWSHYVALSYPAATVYNLGASRAQQSAPLPGGSQTSPPNHRHVPHSAISSAFPFPKGFFTAVVFRFPTATSDSAYHACIFECKRVLRPGGHLEVAALDLDLMNMGARARCLVRGLKTRMQQRDPTMSLRNLSDSLVRLIGRRGFEDVQRCVVGVPAAGRIPRSQDISSCSSDASTNKSRSLARKRRSSDKEVNFADLLGDAHGSDGDTTAGTSDEGITKMVAKVGRWWYSNCYESHLLKNDTSIWSDRALLRECEKQGTSFRMLICYAQKPVQSRRRTVSV</sequence>
<comment type="caution">
    <text evidence="2">The sequence shown here is derived from an EMBL/GenBank/DDBJ whole genome shotgun (WGS) entry which is preliminary data.</text>
</comment>
<feature type="compositionally biased region" description="Basic and acidic residues" evidence="1">
    <location>
        <begin position="519"/>
        <end position="530"/>
    </location>
</feature>
<feature type="compositionally biased region" description="Low complexity" evidence="1">
    <location>
        <begin position="1258"/>
        <end position="1268"/>
    </location>
</feature>
<feature type="compositionally biased region" description="Low complexity" evidence="1">
    <location>
        <begin position="1527"/>
        <end position="1543"/>
    </location>
</feature>
<feature type="region of interest" description="Disordered" evidence="1">
    <location>
        <begin position="851"/>
        <end position="1084"/>
    </location>
</feature>
<dbReference type="OrthoDB" id="5382952at2759"/>
<feature type="compositionally biased region" description="Polar residues" evidence="1">
    <location>
        <begin position="225"/>
        <end position="244"/>
    </location>
</feature>
<feature type="compositionally biased region" description="Polar residues" evidence="1">
    <location>
        <begin position="401"/>
        <end position="416"/>
    </location>
</feature>
<feature type="compositionally biased region" description="Polar residues" evidence="1">
    <location>
        <begin position="1069"/>
        <end position="1080"/>
    </location>
</feature>
<evidence type="ECO:0000313" key="3">
    <source>
        <dbReference type="Proteomes" id="UP000269276"/>
    </source>
</evidence>
<feature type="region of interest" description="Disordered" evidence="1">
    <location>
        <begin position="1211"/>
        <end position="1291"/>
    </location>
</feature>
<feature type="region of interest" description="Disordered" evidence="1">
    <location>
        <begin position="1526"/>
        <end position="1552"/>
    </location>
</feature>
<reference evidence="2 3" key="1">
    <citation type="journal article" date="2018" name="BMC Genomics">
        <title>Genomic evidence for intraspecific hybridization in a clonal and extremely halotolerant yeast.</title>
        <authorList>
            <person name="Gostincar C."/>
            <person name="Stajich J.E."/>
            <person name="Zupancic J."/>
            <person name="Zalar P."/>
            <person name="Gunde-Cimerman N."/>
        </authorList>
    </citation>
    <scope>NUCLEOTIDE SEQUENCE [LARGE SCALE GENOMIC DNA]</scope>
    <source>
        <strain evidence="2 3">EXF-2682</strain>
    </source>
</reference>
<feature type="compositionally biased region" description="Low complexity" evidence="1">
    <location>
        <begin position="246"/>
        <end position="289"/>
    </location>
</feature>
<feature type="compositionally biased region" description="Polar residues" evidence="1">
    <location>
        <begin position="932"/>
        <end position="944"/>
    </location>
</feature>
<dbReference type="SUPFAM" id="SSF53335">
    <property type="entry name" value="S-adenosyl-L-methionine-dependent methyltransferases"/>
    <property type="match status" value="1"/>
</dbReference>
<dbReference type="Proteomes" id="UP000269276">
    <property type="component" value="Unassembled WGS sequence"/>
</dbReference>
<feature type="compositionally biased region" description="Basic and acidic residues" evidence="1">
    <location>
        <begin position="487"/>
        <end position="496"/>
    </location>
</feature>
<evidence type="ECO:0000256" key="1">
    <source>
        <dbReference type="SAM" id="MobiDB-lite"/>
    </source>
</evidence>
<dbReference type="EMBL" id="QWIP01000180">
    <property type="protein sequence ID" value="RMY70173.1"/>
    <property type="molecule type" value="Genomic_DNA"/>
</dbReference>
<evidence type="ECO:0000313" key="2">
    <source>
        <dbReference type="EMBL" id="RMY70173.1"/>
    </source>
</evidence>
<proteinExistence type="predicted"/>